<dbReference type="STRING" id="322104.A3LT55"/>
<protein>
    <recommendedName>
        <fullName evidence="3 9">Cysteine proteinase 1, mitochondrial</fullName>
        <ecNumber evidence="2 9">3.4.22.40</ecNumber>
    </recommendedName>
</protein>
<dbReference type="PIRSF" id="PIRSF005700">
    <property type="entry name" value="PepC"/>
    <property type="match status" value="1"/>
</dbReference>
<dbReference type="EC" id="3.4.22.40" evidence="2 9"/>
<dbReference type="PANTHER" id="PTHR10363">
    <property type="entry name" value="BLEOMYCIN HYDROLASE"/>
    <property type="match status" value="1"/>
</dbReference>
<dbReference type="EMBL" id="CP000498">
    <property type="protein sequence ID" value="ABN66349.2"/>
    <property type="molecule type" value="Genomic_DNA"/>
</dbReference>
<dbReference type="MEROPS" id="C01.085"/>
<dbReference type="OrthoDB" id="2666448at2759"/>
<dbReference type="GO" id="GO:0009636">
    <property type="term" value="P:response to toxic substance"/>
    <property type="evidence" value="ECO:0007669"/>
    <property type="project" value="TreeGrafter"/>
</dbReference>
<comment type="similarity">
    <text evidence="9">Belongs to the peptidase C1 family.</text>
</comment>
<dbReference type="GO" id="GO:0006508">
    <property type="term" value="P:proteolysis"/>
    <property type="evidence" value="ECO:0007669"/>
    <property type="project" value="UniProtKB-KW"/>
</dbReference>
<evidence type="ECO:0000256" key="10">
    <source>
        <dbReference type="PIRSR" id="PIRSR005700-1"/>
    </source>
</evidence>
<evidence type="ECO:0000256" key="8">
    <source>
        <dbReference type="ARBA" id="ARBA00026080"/>
    </source>
</evidence>
<dbReference type="KEGG" id="pic:PICST_58854"/>
<evidence type="ECO:0000256" key="3">
    <source>
        <dbReference type="ARBA" id="ARBA00016900"/>
    </source>
</evidence>
<dbReference type="InterPro" id="IPR004134">
    <property type="entry name" value="Peptidase_C1B"/>
</dbReference>
<keyword evidence="5 9" id="KW-0378">Hydrolase</keyword>
<evidence type="ECO:0000256" key="4">
    <source>
        <dbReference type="ARBA" id="ARBA00022670"/>
    </source>
</evidence>
<dbReference type="PANTHER" id="PTHR10363:SF2">
    <property type="entry name" value="BLEOMYCIN HYDROLASE"/>
    <property type="match status" value="1"/>
</dbReference>
<gene>
    <name evidence="12" type="ORF">PICST_58854</name>
</gene>
<organism evidence="12 13">
    <name type="scientific">Scheffersomyces stipitis (strain ATCC 58785 / CBS 6054 / NBRC 10063 / NRRL Y-11545)</name>
    <name type="common">Yeast</name>
    <name type="synonym">Pichia stipitis</name>
    <dbReference type="NCBI Taxonomy" id="322104"/>
    <lineage>
        <taxon>Eukaryota</taxon>
        <taxon>Fungi</taxon>
        <taxon>Dikarya</taxon>
        <taxon>Ascomycota</taxon>
        <taxon>Saccharomycotina</taxon>
        <taxon>Pichiomycetes</taxon>
        <taxon>Debaryomycetaceae</taxon>
        <taxon>Scheffersomyces</taxon>
    </lineage>
</organism>
<keyword evidence="13" id="KW-1185">Reference proteome</keyword>
<dbReference type="GO" id="GO:0004197">
    <property type="term" value="F:cysteine-type endopeptidase activity"/>
    <property type="evidence" value="ECO:0007669"/>
    <property type="project" value="UniProtKB-EC"/>
</dbReference>
<proteinExistence type="inferred from homology"/>
<dbReference type="eggNOG" id="KOG4128">
    <property type="taxonomic scope" value="Eukaryota"/>
</dbReference>
<dbReference type="AlphaFoldDB" id="A3LT55"/>
<dbReference type="InParanoid" id="A3LT55"/>
<feature type="active site" evidence="10">
    <location>
        <position position="124"/>
    </location>
</feature>
<dbReference type="PROSITE" id="PS00139">
    <property type="entry name" value="THIOL_PROTEASE_CYS"/>
    <property type="match status" value="1"/>
</dbReference>
<dbReference type="Gene3D" id="3.90.70.10">
    <property type="entry name" value="Cysteine proteinases"/>
    <property type="match status" value="1"/>
</dbReference>
<dbReference type="GO" id="GO:0070005">
    <property type="term" value="F:cysteine-type aminopeptidase activity"/>
    <property type="evidence" value="ECO:0007669"/>
    <property type="project" value="InterPro"/>
</dbReference>
<dbReference type="RefSeq" id="XP_001384378.2">
    <property type="nucleotide sequence ID" value="XM_001384341.1"/>
</dbReference>
<keyword evidence="9" id="KW-0963">Cytoplasm</keyword>
<comment type="subcellular location">
    <subcellularLocation>
        <location evidence="9">Mitochondrion</location>
    </subcellularLocation>
    <subcellularLocation>
        <location evidence="9">Cytoplasm</location>
    </subcellularLocation>
</comment>
<keyword evidence="12" id="KW-0031">Aminopeptidase</keyword>
<dbReference type="GO" id="GO:0005739">
    <property type="term" value="C:mitochondrion"/>
    <property type="evidence" value="ECO:0007669"/>
    <property type="project" value="UniProtKB-SubCell"/>
</dbReference>
<keyword evidence="4 9" id="KW-0645">Protease</keyword>
<dbReference type="PROSITE" id="PS00639">
    <property type="entry name" value="THIOL_PROTEASE_HIS"/>
    <property type="match status" value="1"/>
</dbReference>
<evidence type="ECO:0000256" key="11">
    <source>
        <dbReference type="SAM" id="MobiDB-lite"/>
    </source>
</evidence>
<evidence type="ECO:0000256" key="6">
    <source>
        <dbReference type="ARBA" id="ARBA00022807"/>
    </source>
</evidence>
<feature type="region of interest" description="Disordered" evidence="11">
    <location>
        <begin position="1"/>
        <end position="47"/>
    </location>
</feature>
<comment type="function">
    <text evidence="7">The normal physiological role of the enzyme is unknown, but it is not essential for the viability of yeast cells. Has aminopeptidase activity, shortening substrate peptides sequentially by 1 amino acid. Has bleomycin hydrolase activity, which can protect the cell from the toxic effects of bleomycin. Has homocysteine-thiolactonase activity, protecting the cell against homocysteine toxicity. Acts as a repressor in the GAL4 regulatory system, but this does not require either the peptidase or nucleic acid-binding activities.</text>
</comment>
<evidence type="ECO:0000256" key="2">
    <source>
        <dbReference type="ARBA" id="ARBA00012465"/>
    </source>
</evidence>
<accession>A3LT55</accession>
<dbReference type="GeneID" id="4838381"/>
<dbReference type="GO" id="GO:0043418">
    <property type="term" value="P:homocysteine catabolic process"/>
    <property type="evidence" value="ECO:0007669"/>
    <property type="project" value="TreeGrafter"/>
</dbReference>
<feature type="active site" evidence="10">
    <location>
        <position position="420"/>
    </location>
</feature>
<keyword evidence="9" id="KW-0496">Mitochondrion</keyword>
<evidence type="ECO:0000256" key="7">
    <source>
        <dbReference type="ARBA" id="ARBA00025347"/>
    </source>
</evidence>
<name>A3LT55_PICST</name>
<evidence type="ECO:0000313" key="12">
    <source>
        <dbReference type="EMBL" id="ABN66349.2"/>
    </source>
</evidence>
<dbReference type="FunCoup" id="A3LT55">
    <property type="interactions" value="734"/>
</dbReference>
<evidence type="ECO:0000256" key="1">
    <source>
        <dbReference type="ARBA" id="ARBA00000423"/>
    </source>
</evidence>
<evidence type="ECO:0000256" key="9">
    <source>
        <dbReference type="PIRNR" id="PIRNR005700"/>
    </source>
</evidence>
<comment type="subunit">
    <text evidence="8">Homohexamer. Binds to nucleic acids. Binds single-stranded DNA and RNA with higher affinity than double-stranded DNA.</text>
</comment>
<comment type="function">
    <text evidence="9">Has aminopeptidase activity, shortening substrate peptides sequentially by 1 amino acid. Has bleomycin hydrolase activity, which can protect the cell from the toxic effects of bleomycin. Has homocysteine-thiolactonase activity, protecting the cell against homocysteine toxicity.</text>
</comment>
<feature type="active site" evidence="10">
    <location>
        <position position="443"/>
    </location>
</feature>
<comment type="catalytic activity">
    <reaction evidence="1 9">
        <text>Inactivates bleomycin B2 (a cytotoxic glycometallopeptide) by hydrolysis of a carboxyamide bond of beta-aminoalanine, but also shows general aminopeptidase activity. The specificity varies somewhat with source, but amino acid arylamides of Met, Leu and Ala are preferred.</text>
        <dbReference type="EC" id="3.4.22.40"/>
    </reaction>
</comment>
<dbReference type="HOGENOM" id="CLU_038600_0_1_1"/>
<dbReference type="SUPFAM" id="SSF54001">
    <property type="entry name" value="Cysteine proteinases"/>
    <property type="match status" value="1"/>
</dbReference>
<dbReference type="InterPro" id="IPR000169">
    <property type="entry name" value="Pept_cys_AS"/>
</dbReference>
<sequence length="502" mass="56932">MGSNTSKEVKTTTEETFNEKVSYSSSLMDVSREDVEAKEDEDNGDGNGIWPGISVGLLDGWKGDVLRDDKNKLVQNSLAINPIQSIIAKSDVETVLKDQYFFNVTVKTIGSPSYFNNQKSSGRCWIFAASNVFRTSVIKNYNLKDDSFQLSQAYLFFYDKLEKSHFFLDNIADTADHDLDSRLVQYLLSSPVGDGGQWDMIVNLVEKYGLVPHQVFPDNAQASNSSPLNYLVTEKLREAALIIRRLYQEKAPQPVIEILKGATVYTVFKILSLALGSPPNADEPFTWEYIDKDGKYKSYQTNPRDFYRDHVRLDAAKHFSLIHDPRNDYDKLYTVDRLNNILGGKKIEYVNTEIDEIKSVAIKMLKDDEPIFFGSDVGKFGDRSSGVLDVTAYDYKLAFNISLGLDKAERLRTGSSQMTHAMVITGVHLDPVTQLPVRWKIENSWGDAVGDKGYFVMSDEWFSEYVFQIVTNKKYASKKTYDTWKGKDFTVLPYYDPMGSLA</sequence>
<dbReference type="CDD" id="cd00585">
    <property type="entry name" value="Peptidase_C1B"/>
    <property type="match status" value="1"/>
</dbReference>
<evidence type="ECO:0000256" key="5">
    <source>
        <dbReference type="ARBA" id="ARBA00022801"/>
    </source>
</evidence>
<reference evidence="12 13" key="1">
    <citation type="journal article" date="2007" name="Nat. Biotechnol.">
        <title>Genome sequence of the lignocellulose-bioconverting and xylose-fermenting yeast Pichia stipitis.</title>
        <authorList>
            <person name="Jeffries T.W."/>
            <person name="Grigoriev I.V."/>
            <person name="Grimwood J."/>
            <person name="Laplaza J.M."/>
            <person name="Aerts A."/>
            <person name="Salamov A."/>
            <person name="Schmutz J."/>
            <person name="Lindquist E."/>
            <person name="Dehal P."/>
            <person name="Shapiro H."/>
            <person name="Jin Y.S."/>
            <person name="Passoth V."/>
            <person name="Richardson P.M."/>
        </authorList>
    </citation>
    <scope>NUCLEOTIDE SEQUENCE [LARGE SCALE GENOMIC DNA]</scope>
    <source>
        <strain evidence="13">ATCC 58785 / CBS 6054 / NBRC 10063 / NRRL Y-11545</strain>
    </source>
</reference>
<evidence type="ECO:0000313" key="13">
    <source>
        <dbReference type="Proteomes" id="UP000002258"/>
    </source>
</evidence>
<dbReference type="Pfam" id="PF03051">
    <property type="entry name" value="Peptidase_C1_2"/>
    <property type="match status" value="1"/>
</dbReference>
<dbReference type="InterPro" id="IPR038765">
    <property type="entry name" value="Papain-like_cys_pep_sf"/>
</dbReference>
<keyword evidence="6 9" id="KW-0788">Thiol protease</keyword>
<dbReference type="InterPro" id="IPR025660">
    <property type="entry name" value="Pept_his_AS"/>
</dbReference>
<dbReference type="Proteomes" id="UP000002258">
    <property type="component" value="Chromosome 4"/>
</dbReference>
<dbReference type="OMA" id="QSYTFFW"/>